<accession>A0A1M5CV68</accession>
<reference evidence="3" key="1">
    <citation type="submission" date="2016-11" db="EMBL/GenBank/DDBJ databases">
        <authorList>
            <person name="Varghese N."/>
            <person name="Submissions S."/>
        </authorList>
    </citation>
    <scope>NUCLEOTIDE SEQUENCE [LARGE SCALE GENOMIC DNA]</scope>
    <source>
        <strain evidence="3">CGMCC 1.7063</strain>
    </source>
</reference>
<dbReference type="InterPro" id="IPR036868">
    <property type="entry name" value="TusA-like_sf"/>
</dbReference>
<organism evidence="2 3">
    <name type="scientific">Microbulbifer donghaiensis</name>
    <dbReference type="NCBI Taxonomy" id="494016"/>
    <lineage>
        <taxon>Bacteria</taxon>
        <taxon>Pseudomonadati</taxon>
        <taxon>Pseudomonadota</taxon>
        <taxon>Gammaproteobacteria</taxon>
        <taxon>Cellvibrionales</taxon>
        <taxon>Microbulbiferaceae</taxon>
        <taxon>Microbulbifer</taxon>
    </lineage>
</organism>
<dbReference type="EMBL" id="FQVA01000002">
    <property type="protein sequence ID" value="SHF58660.1"/>
    <property type="molecule type" value="Genomic_DNA"/>
</dbReference>
<dbReference type="Gene3D" id="3.30.110.40">
    <property type="entry name" value="TusA-like domain"/>
    <property type="match status" value="1"/>
</dbReference>
<feature type="domain" description="UPF0033" evidence="1">
    <location>
        <begin position="71"/>
        <end position="95"/>
    </location>
</feature>
<evidence type="ECO:0000313" key="2">
    <source>
        <dbReference type="EMBL" id="SHF58660.1"/>
    </source>
</evidence>
<sequence length="140" mass="15839">MGREKVREFVNRDRTALLRRFVTAIVVARNLAQYPRYNPPQTAIVTKEQMTVSVVESDLNGGADWDGAVTVDARGLPCPQPLLAMRRAMREHPAGTLLLVLASDEGSWRDFHSFAELSGRSLLRAERSEDCFYYWLRAGK</sequence>
<dbReference type="PROSITE" id="PS01148">
    <property type="entry name" value="UPF0033"/>
    <property type="match status" value="1"/>
</dbReference>
<gene>
    <name evidence="2" type="ORF">SAMN04487965_2318</name>
</gene>
<protein>
    <submittedName>
        <fullName evidence="2">TusA-related sulfurtransferase</fullName>
    </submittedName>
</protein>
<name>A0A1M5CV68_9GAMM</name>
<dbReference type="Pfam" id="PF01206">
    <property type="entry name" value="TusA"/>
    <property type="match status" value="1"/>
</dbReference>
<keyword evidence="2" id="KW-0808">Transferase</keyword>
<keyword evidence="3" id="KW-1185">Reference proteome</keyword>
<dbReference type="CDD" id="cd00291">
    <property type="entry name" value="SirA_YedF_YeeD"/>
    <property type="match status" value="1"/>
</dbReference>
<dbReference type="SUPFAM" id="SSF64307">
    <property type="entry name" value="SirA-like"/>
    <property type="match status" value="1"/>
</dbReference>
<dbReference type="STRING" id="494016.SAMN04487965_2318"/>
<evidence type="ECO:0000259" key="1">
    <source>
        <dbReference type="PROSITE" id="PS01148"/>
    </source>
</evidence>
<proteinExistence type="predicted"/>
<dbReference type="AlphaFoldDB" id="A0A1M5CV68"/>
<dbReference type="InterPro" id="IPR001455">
    <property type="entry name" value="TusA-like"/>
</dbReference>
<evidence type="ECO:0000313" key="3">
    <source>
        <dbReference type="Proteomes" id="UP000184170"/>
    </source>
</evidence>
<dbReference type="Proteomes" id="UP000184170">
    <property type="component" value="Unassembled WGS sequence"/>
</dbReference>
<dbReference type="GO" id="GO:0016740">
    <property type="term" value="F:transferase activity"/>
    <property type="evidence" value="ECO:0007669"/>
    <property type="project" value="UniProtKB-KW"/>
</dbReference>